<dbReference type="Proteomes" id="UP000466445">
    <property type="component" value="Chromosome"/>
</dbReference>
<dbReference type="EMBL" id="AP022595">
    <property type="protein sequence ID" value="BBY59641.1"/>
    <property type="molecule type" value="Genomic_DNA"/>
</dbReference>
<feature type="compositionally biased region" description="Low complexity" evidence="1">
    <location>
        <begin position="215"/>
        <end position="224"/>
    </location>
</feature>
<sequence>MTVSSRSYLTAGMAALVVGAMTIAPVQPSAPASITMNTIRLSAAAQPLVNQVNTAAATLGQAAPAAAAQQPQAQKTAQANNNVSNAIEAAYGAIMYWANYLALDLGPFLLGWIPFGYLISDQISIWYPNFTVPVADAIVYNFLVPVVNDFWNPTVWRDGLTAVANATRVGLSTVVNQQIAYFLTLQWFPFPPLPPLPFAATKSAAAAASSEAATTKAGAAVGTSRSARPGAAKESAETLTAAADTDTTETTASAEPTDGTDSTVSTSVASKTAKADSTDASSGKSSSATSVSGAPKKQSSAGSTRGQGPKASKADRSAK</sequence>
<keyword evidence="2" id="KW-0732">Signal</keyword>
<feature type="compositionally biased region" description="Low complexity" evidence="1">
    <location>
        <begin position="278"/>
        <end position="294"/>
    </location>
</feature>
<evidence type="ECO:0000313" key="3">
    <source>
        <dbReference type="EMBL" id="BBY59641.1"/>
    </source>
</evidence>
<organism evidence="3 4">
    <name type="scientific">Mycolicibacterium sarraceniae</name>
    <dbReference type="NCBI Taxonomy" id="1534348"/>
    <lineage>
        <taxon>Bacteria</taxon>
        <taxon>Bacillati</taxon>
        <taxon>Actinomycetota</taxon>
        <taxon>Actinomycetes</taxon>
        <taxon>Mycobacteriales</taxon>
        <taxon>Mycobacteriaceae</taxon>
        <taxon>Mycolicibacterium</taxon>
    </lineage>
</organism>
<feature type="compositionally biased region" description="Low complexity" evidence="1">
    <location>
        <begin position="237"/>
        <end position="272"/>
    </location>
</feature>
<name>A0A7I7STJ8_9MYCO</name>
<reference evidence="3 4" key="1">
    <citation type="journal article" date="2019" name="Emerg. Microbes Infect.">
        <title>Comprehensive subspecies identification of 175 nontuberculous mycobacteria species based on 7547 genomic profiles.</title>
        <authorList>
            <person name="Matsumoto Y."/>
            <person name="Kinjo T."/>
            <person name="Motooka D."/>
            <person name="Nabeya D."/>
            <person name="Jung N."/>
            <person name="Uechi K."/>
            <person name="Horii T."/>
            <person name="Iida T."/>
            <person name="Fujita J."/>
            <person name="Nakamura S."/>
        </authorList>
    </citation>
    <scope>NUCLEOTIDE SEQUENCE [LARGE SCALE GENOMIC DNA]</scope>
    <source>
        <strain evidence="3 4">JCM 30395</strain>
    </source>
</reference>
<dbReference type="KEGG" id="msar:MSAR_27770"/>
<feature type="region of interest" description="Disordered" evidence="1">
    <location>
        <begin position="215"/>
        <end position="319"/>
    </location>
</feature>
<evidence type="ECO:0008006" key="5">
    <source>
        <dbReference type="Google" id="ProtNLM"/>
    </source>
</evidence>
<accession>A0A7I7STJ8</accession>
<dbReference type="RefSeq" id="WP_163697753.1">
    <property type="nucleotide sequence ID" value="NZ_AP022595.1"/>
</dbReference>
<keyword evidence="4" id="KW-1185">Reference proteome</keyword>
<evidence type="ECO:0000313" key="4">
    <source>
        <dbReference type="Proteomes" id="UP000466445"/>
    </source>
</evidence>
<feature type="chain" id="PRO_5038458200" description="PE family protein" evidence="2">
    <location>
        <begin position="21"/>
        <end position="319"/>
    </location>
</feature>
<evidence type="ECO:0000256" key="1">
    <source>
        <dbReference type="SAM" id="MobiDB-lite"/>
    </source>
</evidence>
<proteinExistence type="predicted"/>
<evidence type="ECO:0000256" key="2">
    <source>
        <dbReference type="SAM" id="SignalP"/>
    </source>
</evidence>
<gene>
    <name evidence="3" type="ORF">MSAR_27770</name>
</gene>
<feature type="signal peptide" evidence="2">
    <location>
        <begin position="1"/>
        <end position="20"/>
    </location>
</feature>
<feature type="compositionally biased region" description="Polar residues" evidence="1">
    <location>
        <begin position="297"/>
        <end position="306"/>
    </location>
</feature>
<dbReference type="AlphaFoldDB" id="A0A7I7STJ8"/>
<protein>
    <recommendedName>
        <fullName evidence="5">PE family protein</fullName>
    </recommendedName>
</protein>